<evidence type="ECO:0000313" key="1">
    <source>
        <dbReference type="EMBL" id="KAJ8420952.1"/>
    </source>
</evidence>
<dbReference type="AlphaFoldDB" id="A0A9Q1GH94"/>
<sequence>MNLNPQRTISANQAEDNPQGIKILEELQQFANSCTKPWLIAGDFNETISLEERNHDGPDHVPLLISSTTTMEPTKRNKPFRFQAAWMTHRDLDGLVQEHWIPRYPLMPNLNTLASELSKWNKDSFDNLFQRKRRLWDRLKGIQRCLTAGGPRHFQKLEEKLRKELDTTLDQIDTFWF</sequence>
<gene>
    <name evidence="1" type="ORF">Cgig2_010781</name>
</gene>
<proteinExistence type="predicted"/>
<name>A0A9Q1GH94_9CARY</name>
<evidence type="ECO:0000313" key="2">
    <source>
        <dbReference type="Proteomes" id="UP001153076"/>
    </source>
</evidence>
<protein>
    <recommendedName>
        <fullName evidence="3">Endonuclease/exonuclease/phosphatase domain-containing protein</fullName>
    </recommendedName>
</protein>
<dbReference type="OrthoDB" id="1113909at2759"/>
<reference evidence="1" key="1">
    <citation type="submission" date="2022-04" db="EMBL/GenBank/DDBJ databases">
        <title>Carnegiea gigantea Genome sequencing and assembly v2.</title>
        <authorList>
            <person name="Copetti D."/>
            <person name="Sanderson M.J."/>
            <person name="Burquez A."/>
            <person name="Wojciechowski M.F."/>
        </authorList>
    </citation>
    <scope>NUCLEOTIDE SEQUENCE</scope>
    <source>
        <strain evidence="1">SGP5-SGP5p</strain>
        <tissue evidence="1">Aerial part</tissue>
    </source>
</reference>
<dbReference type="EMBL" id="JAKOGI010003011">
    <property type="protein sequence ID" value="KAJ8420952.1"/>
    <property type="molecule type" value="Genomic_DNA"/>
</dbReference>
<comment type="caution">
    <text evidence="1">The sequence shown here is derived from an EMBL/GenBank/DDBJ whole genome shotgun (WGS) entry which is preliminary data.</text>
</comment>
<keyword evidence="2" id="KW-1185">Reference proteome</keyword>
<organism evidence="1 2">
    <name type="scientific">Carnegiea gigantea</name>
    <dbReference type="NCBI Taxonomy" id="171969"/>
    <lineage>
        <taxon>Eukaryota</taxon>
        <taxon>Viridiplantae</taxon>
        <taxon>Streptophyta</taxon>
        <taxon>Embryophyta</taxon>
        <taxon>Tracheophyta</taxon>
        <taxon>Spermatophyta</taxon>
        <taxon>Magnoliopsida</taxon>
        <taxon>eudicotyledons</taxon>
        <taxon>Gunneridae</taxon>
        <taxon>Pentapetalae</taxon>
        <taxon>Caryophyllales</taxon>
        <taxon>Cactineae</taxon>
        <taxon>Cactaceae</taxon>
        <taxon>Cactoideae</taxon>
        <taxon>Echinocereeae</taxon>
        <taxon>Carnegiea</taxon>
    </lineage>
</organism>
<dbReference type="Proteomes" id="UP001153076">
    <property type="component" value="Unassembled WGS sequence"/>
</dbReference>
<accession>A0A9Q1GH94</accession>
<evidence type="ECO:0008006" key="3">
    <source>
        <dbReference type="Google" id="ProtNLM"/>
    </source>
</evidence>